<dbReference type="Pfam" id="PF08818">
    <property type="entry name" value="DUF1801"/>
    <property type="match status" value="1"/>
</dbReference>
<protein>
    <submittedName>
        <fullName evidence="2">DUF1801 domain-containing protein</fullName>
    </submittedName>
</protein>
<dbReference type="EMBL" id="FOWC01000015">
    <property type="protein sequence ID" value="SFQ56632.1"/>
    <property type="molecule type" value="Genomic_DNA"/>
</dbReference>
<reference evidence="2 5" key="2">
    <citation type="submission" date="2020-01" db="EMBL/GenBank/DDBJ databases">
        <title>Insect and environment-associated Actinomycetes.</title>
        <authorList>
            <person name="Currrie C."/>
            <person name="Chevrette M."/>
            <person name="Carlson C."/>
            <person name="Stubbendieck R."/>
            <person name="Wendt-Pienkowski E."/>
        </authorList>
    </citation>
    <scope>NUCLEOTIDE SEQUENCE [LARGE SCALE GENOMIC DNA]</scope>
    <source>
        <strain evidence="2 5">SID8386</strain>
    </source>
</reference>
<dbReference type="SUPFAM" id="SSF159888">
    <property type="entry name" value="YdhG-like"/>
    <property type="match status" value="1"/>
</dbReference>
<gene>
    <name evidence="2" type="ORF">G3I59_13625</name>
    <name evidence="3" type="ORF">SAMN05421854_115135</name>
</gene>
<evidence type="ECO:0000313" key="5">
    <source>
        <dbReference type="Proteomes" id="UP000470404"/>
    </source>
</evidence>
<reference evidence="3 4" key="1">
    <citation type="submission" date="2016-10" db="EMBL/GenBank/DDBJ databases">
        <authorList>
            <person name="de Groot N.N."/>
        </authorList>
    </citation>
    <scope>NUCLEOTIDE SEQUENCE [LARGE SCALE GENOMIC DNA]</scope>
    <source>
        <strain evidence="3 4">DSM 44637</strain>
    </source>
</reference>
<evidence type="ECO:0000313" key="2">
    <source>
        <dbReference type="EMBL" id="NEC56598.1"/>
    </source>
</evidence>
<proteinExistence type="predicted"/>
<dbReference type="InterPro" id="IPR014922">
    <property type="entry name" value="YdhG-like"/>
</dbReference>
<dbReference type="EMBL" id="JAAGNC010000073">
    <property type="protein sequence ID" value="NEC56598.1"/>
    <property type="molecule type" value="Genomic_DNA"/>
</dbReference>
<dbReference type="Proteomes" id="UP000470404">
    <property type="component" value="Unassembled WGS sequence"/>
</dbReference>
<sequence length="116" mass="12564">MPKFTTVAEYVAAQPEALREVYAALLPVLDDAMPHPAALYHGAPTWKAGRNPVCLAKAYSSYVTLAFWRGQLIDGGLEPSAREMAHVKLRSAKDVDAKQIAAWVQQALALETESAA</sequence>
<feature type="domain" description="YdhG-like" evidence="1">
    <location>
        <begin position="19"/>
        <end position="108"/>
    </location>
</feature>
<name>A0A1I5ZJI5_9PSEU</name>
<organism evidence="3 4">
    <name type="scientific">Amycolatopsis rubida</name>
    <dbReference type="NCBI Taxonomy" id="112413"/>
    <lineage>
        <taxon>Bacteria</taxon>
        <taxon>Bacillati</taxon>
        <taxon>Actinomycetota</taxon>
        <taxon>Actinomycetes</taxon>
        <taxon>Pseudonocardiales</taxon>
        <taxon>Pseudonocardiaceae</taxon>
        <taxon>Amycolatopsis</taxon>
    </lineage>
</organism>
<evidence type="ECO:0000313" key="4">
    <source>
        <dbReference type="Proteomes" id="UP000199137"/>
    </source>
</evidence>
<evidence type="ECO:0000259" key="1">
    <source>
        <dbReference type="Pfam" id="PF08818"/>
    </source>
</evidence>
<keyword evidence="5" id="KW-1185">Reference proteome</keyword>
<dbReference type="Proteomes" id="UP000199137">
    <property type="component" value="Unassembled WGS sequence"/>
</dbReference>
<accession>A0A1I5ZJI5</accession>
<dbReference type="AlphaFoldDB" id="A0A1I5ZJI5"/>
<evidence type="ECO:0000313" key="3">
    <source>
        <dbReference type="EMBL" id="SFQ56632.1"/>
    </source>
</evidence>
<dbReference type="OrthoDB" id="192368at2"/>
<dbReference type="STRING" id="112413.SAMN05421854_115135"/>
<dbReference type="RefSeq" id="WP_067582124.1">
    <property type="nucleotide sequence ID" value="NZ_FOWC01000015.1"/>
</dbReference>